<dbReference type="EMBL" id="JAEUBG010001567">
    <property type="protein sequence ID" value="KAH3686201.1"/>
    <property type="molecule type" value="Genomic_DNA"/>
</dbReference>
<gene>
    <name evidence="2" type="ORF">WICPIJ_002835</name>
</gene>
<organism evidence="2 3">
    <name type="scientific">Wickerhamomyces pijperi</name>
    <name type="common">Yeast</name>
    <name type="synonym">Pichia pijperi</name>
    <dbReference type="NCBI Taxonomy" id="599730"/>
    <lineage>
        <taxon>Eukaryota</taxon>
        <taxon>Fungi</taxon>
        <taxon>Dikarya</taxon>
        <taxon>Ascomycota</taxon>
        <taxon>Saccharomycotina</taxon>
        <taxon>Saccharomycetes</taxon>
        <taxon>Phaffomycetales</taxon>
        <taxon>Wickerhamomycetaceae</taxon>
        <taxon>Wickerhamomyces</taxon>
    </lineage>
</organism>
<accession>A0A9P8Q924</accession>
<feature type="compositionally biased region" description="Polar residues" evidence="1">
    <location>
        <begin position="1"/>
        <end position="16"/>
    </location>
</feature>
<feature type="compositionally biased region" description="Low complexity" evidence="1">
    <location>
        <begin position="49"/>
        <end position="64"/>
    </location>
</feature>
<feature type="region of interest" description="Disordered" evidence="1">
    <location>
        <begin position="1"/>
        <end position="81"/>
    </location>
</feature>
<sequence length="158" mass="17789">MSTSTVPEHISNSNNRAELPQEPPIYTLVNTNQASDQRNDTRADQVANSRQQQQPSPPQLRSSSGSELPTYTQTLLNSQRPPKYAALTHRDQMRHTLIQPADSDVYTRNESAIQRMLGAVIQEVGFEDSVTNLNFENLLNVDRDVLNQLDSSVPDDHY</sequence>
<feature type="compositionally biased region" description="Polar residues" evidence="1">
    <location>
        <begin position="65"/>
        <end position="80"/>
    </location>
</feature>
<dbReference type="AlphaFoldDB" id="A0A9P8Q924"/>
<dbReference type="Proteomes" id="UP000774326">
    <property type="component" value="Unassembled WGS sequence"/>
</dbReference>
<evidence type="ECO:0000313" key="3">
    <source>
        <dbReference type="Proteomes" id="UP000774326"/>
    </source>
</evidence>
<proteinExistence type="predicted"/>
<evidence type="ECO:0000313" key="2">
    <source>
        <dbReference type="EMBL" id="KAH3686201.1"/>
    </source>
</evidence>
<comment type="caution">
    <text evidence="2">The sequence shown here is derived from an EMBL/GenBank/DDBJ whole genome shotgun (WGS) entry which is preliminary data.</text>
</comment>
<keyword evidence="3" id="KW-1185">Reference proteome</keyword>
<evidence type="ECO:0000256" key="1">
    <source>
        <dbReference type="SAM" id="MobiDB-lite"/>
    </source>
</evidence>
<reference evidence="2" key="2">
    <citation type="submission" date="2021-01" db="EMBL/GenBank/DDBJ databases">
        <authorList>
            <person name="Schikora-Tamarit M.A."/>
        </authorList>
    </citation>
    <scope>NUCLEOTIDE SEQUENCE</scope>
    <source>
        <strain evidence="2">CBS2887</strain>
    </source>
</reference>
<protein>
    <submittedName>
        <fullName evidence="2">Uncharacterized protein</fullName>
    </submittedName>
</protein>
<reference evidence="2" key="1">
    <citation type="journal article" date="2021" name="Open Biol.">
        <title>Shared evolutionary footprints suggest mitochondrial oxidative damage underlies multiple complex I losses in fungi.</title>
        <authorList>
            <person name="Schikora-Tamarit M.A."/>
            <person name="Marcet-Houben M."/>
            <person name="Nosek J."/>
            <person name="Gabaldon T."/>
        </authorList>
    </citation>
    <scope>NUCLEOTIDE SEQUENCE</scope>
    <source>
        <strain evidence="2">CBS2887</strain>
    </source>
</reference>
<name>A0A9P8Q924_WICPI</name>